<dbReference type="Proteomes" id="UP000015104">
    <property type="component" value="Unassembled WGS sequence"/>
</dbReference>
<dbReference type="EnsemblMetazoa" id="tetur27g01740.1">
    <property type="protein sequence ID" value="tetur27g01740.1"/>
    <property type="gene ID" value="tetur27g01740"/>
</dbReference>
<reference evidence="2" key="1">
    <citation type="submission" date="2011-08" db="EMBL/GenBank/DDBJ databases">
        <authorList>
            <person name="Rombauts S."/>
        </authorList>
    </citation>
    <scope>NUCLEOTIDE SEQUENCE</scope>
    <source>
        <strain evidence="2">London</strain>
    </source>
</reference>
<name>T1KYS7_TETUR</name>
<proteinExistence type="predicted"/>
<evidence type="ECO:0000313" key="1">
    <source>
        <dbReference type="EnsemblMetazoa" id="tetur27g01740.1"/>
    </source>
</evidence>
<accession>T1KYS7</accession>
<reference evidence="1" key="2">
    <citation type="submission" date="2015-06" db="UniProtKB">
        <authorList>
            <consortium name="EnsemblMetazoa"/>
        </authorList>
    </citation>
    <scope>IDENTIFICATION</scope>
</reference>
<evidence type="ECO:0000313" key="2">
    <source>
        <dbReference type="Proteomes" id="UP000015104"/>
    </source>
</evidence>
<protein>
    <submittedName>
        <fullName evidence="1">Uncharacterized protein</fullName>
    </submittedName>
</protein>
<sequence length="22" mass="2434">MCMRGIIRAKEILSNGSQVKAQ</sequence>
<dbReference type="AlphaFoldDB" id="T1KYS7"/>
<keyword evidence="2" id="KW-1185">Reference proteome</keyword>
<dbReference type="HOGENOM" id="CLU_3425287_0_0_1"/>
<organism evidence="1 2">
    <name type="scientific">Tetranychus urticae</name>
    <name type="common">Two-spotted spider mite</name>
    <dbReference type="NCBI Taxonomy" id="32264"/>
    <lineage>
        <taxon>Eukaryota</taxon>
        <taxon>Metazoa</taxon>
        <taxon>Ecdysozoa</taxon>
        <taxon>Arthropoda</taxon>
        <taxon>Chelicerata</taxon>
        <taxon>Arachnida</taxon>
        <taxon>Acari</taxon>
        <taxon>Acariformes</taxon>
        <taxon>Trombidiformes</taxon>
        <taxon>Prostigmata</taxon>
        <taxon>Eleutherengona</taxon>
        <taxon>Raphignathae</taxon>
        <taxon>Tetranychoidea</taxon>
        <taxon>Tetranychidae</taxon>
        <taxon>Tetranychus</taxon>
    </lineage>
</organism>
<dbReference type="EMBL" id="CAEY01000716">
    <property type="status" value="NOT_ANNOTATED_CDS"/>
    <property type="molecule type" value="Genomic_DNA"/>
</dbReference>